<keyword evidence="3" id="KW-1185">Reference proteome</keyword>
<name>A0AA42C066_9MYCO</name>
<reference evidence="1" key="3">
    <citation type="journal article" date="2022" name="BMC Genomics">
        <title>Comparative genome analysis of mycobacteria focusing on tRNA and non-coding RNA.</title>
        <authorList>
            <person name="Behra P.R.K."/>
            <person name="Pettersson B.M.F."/>
            <person name="Ramesh M."/>
            <person name="Das S."/>
            <person name="Dasgupta S."/>
            <person name="Kirsebom L.A."/>
        </authorList>
    </citation>
    <scope>NUCLEOTIDE SEQUENCE</scope>
    <source>
        <strain evidence="1">CCUG 55640</strain>
    </source>
</reference>
<dbReference type="RefSeq" id="WP_083137719.1">
    <property type="nucleotide sequence ID" value="NZ_JACKVH010000013.1"/>
</dbReference>
<organism evidence="1 4">
    <name type="scientific">Mycobacterium alsense</name>
    <dbReference type="NCBI Taxonomy" id="324058"/>
    <lineage>
        <taxon>Bacteria</taxon>
        <taxon>Bacillati</taxon>
        <taxon>Actinomycetota</taxon>
        <taxon>Actinomycetes</taxon>
        <taxon>Mycobacteriales</taxon>
        <taxon>Mycobacteriaceae</taxon>
        <taxon>Mycobacterium</taxon>
    </lineage>
</organism>
<comment type="caution">
    <text evidence="1">The sequence shown here is derived from an EMBL/GenBank/DDBJ whole genome shotgun (WGS) entry which is preliminary data.</text>
</comment>
<proteinExistence type="predicted"/>
<reference evidence="2 3" key="1">
    <citation type="submission" date="2017-02" db="EMBL/GenBank/DDBJ databases">
        <title>The new phylogeny of genus Mycobacterium.</title>
        <authorList>
            <person name="Tortoli E."/>
            <person name="Trovato A."/>
            <person name="Cirillo D.M."/>
        </authorList>
    </citation>
    <scope>NUCLEOTIDE SEQUENCE [LARGE SCALE GENOMIC DNA]</scope>
    <source>
        <strain evidence="2 3">DSM 45230</strain>
    </source>
</reference>
<dbReference type="AlphaFoldDB" id="A0AA42C066"/>
<evidence type="ECO:0000313" key="2">
    <source>
        <dbReference type="EMBL" id="OQZ91107.1"/>
    </source>
</evidence>
<dbReference type="EMBL" id="MVHD01000012">
    <property type="protein sequence ID" value="OQZ91107.1"/>
    <property type="molecule type" value="Genomic_DNA"/>
</dbReference>
<protein>
    <submittedName>
        <fullName evidence="1">Toxin</fullName>
    </submittedName>
</protein>
<dbReference type="Proteomes" id="UP000192319">
    <property type="component" value="Unassembled WGS sequence"/>
</dbReference>
<gene>
    <name evidence="2" type="ORF">BST11_09690</name>
    <name evidence="1" type="ORF">H7K38_14485</name>
</gene>
<evidence type="ECO:0000313" key="3">
    <source>
        <dbReference type="Proteomes" id="UP000192319"/>
    </source>
</evidence>
<reference evidence="1" key="2">
    <citation type="submission" date="2020-07" db="EMBL/GenBank/DDBJ databases">
        <authorList>
            <person name="Pettersson B.M.F."/>
            <person name="Behra P.R.K."/>
            <person name="Ramesh M."/>
            <person name="Das S."/>
            <person name="Dasgupta S."/>
            <person name="Kirsebom L.A."/>
        </authorList>
    </citation>
    <scope>NUCLEOTIDE SEQUENCE</scope>
    <source>
        <strain evidence="1">CCUG 55640</strain>
    </source>
</reference>
<dbReference type="EMBL" id="JACKVH010000013">
    <property type="protein sequence ID" value="MCV7379854.1"/>
    <property type="molecule type" value="Genomic_DNA"/>
</dbReference>
<dbReference type="Proteomes" id="UP001141650">
    <property type="component" value="Unassembled WGS sequence"/>
</dbReference>
<sequence>MISPGDIAPRRDSEHELYVAVLSNAIHLSAATGRVITCPFIPGHLPQDAVAMVVAVDQPHGTLLPELVQWLPLAALDEPIGAVSAAALRQTTAIVTALIS</sequence>
<accession>A0AA42C066</accession>
<evidence type="ECO:0000313" key="4">
    <source>
        <dbReference type="Proteomes" id="UP001141650"/>
    </source>
</evidence>
<evidence type="ECO:0000313" key="1">
    <source>
        <dbReference type="EMBL" id="MCV7379854.1"/>
    </source>
</evidence>